<sequence>MMSNNRRSLSAVSRSPSKQPPSSKSSADIVTYRLDNEMVYVQPAPDFEEALNYAMTVFPQLAHVARDRIAFSVNVRVNGTLRTVRIASMAWERVLKSLSTYEIVDISVLPLPTISRAAKSDTDVRTSVTVDELLDDAPPTYGGPSPQGEGSGSYRDSSFLGADLQQNSEKSPLFTLTPPPPASPVMKRCTSALGWFGKH</sequence>
<proteinExistence type="predicted"/>
<dbReference type="AlphaFoldDB" id="A0A4S4KWF6"/>
<evidence type="ECO:0000313" key="3">
    <source>
        <dbReference type="Proteomes" id="UP000308199"/>
    </source>
</evidence>
<feature type="compositionally biased region" description="Low complexity" evidence="1">
    <location>
        <begin position="13"/>
        <end position="26"/>
    </location>
</feature>
<gene>
    <name evidence="2" type="ORF">EW145_g6528</name>
</gene>
<feature type="region of interest" description="Disordered" evidence="1">
    <location>
        <begin position="130"/>
        <end position="161"/>
    </location>
</feature>
<dbReference type="Proteomes" id="UP000308199">
    <property type="component" value="Unassembled WGS sequence"/>
</dbReference>
<feature type="region of interest" description="Disordered" evidence="1">
    <location>
        <begin position="1"/>
        <end position="27"/>
    </location>
</feature>
<dbReference type="EMBL" id="SGPK01000501">
    <property type="protein sequence ID" value="THH03104.1"/>
    <property type="molecule type" value="Genomic_DNA"/>
</dbReference>
<feature type="compositionally biased region" description="Polar residues" evidence="1">
    <location>
        <begin position="1"/>
        <end position="12"/>
    </location>
</feature>
<reference evidence="2 3" key="1">
    <citation type="submission" date="2019-02" db="EMBL/GenBank/DDBJ databases">
        <title>Genome sequencing of the rare red list fungi Phellinidium pouzarii.</title>
        <authorList>
            <person name="Buettner E."/>
            <person name="Kellner H."/>
        </authorList>
    </citation>
    <scope>NUCLEOTIDE SEQUENCE [LARGE SCALE GENOMIC DNA]</scope>
    <source>
        <strain evidence="2 3">DSM 108285</strain>
    </source>
</reference>
<evidence type="ECO:0000313" key="2">
    <source>
        <dbReference type="EMBL" id="THH03104.1"/>
    </source>
</evidence>
<organism evidence="2 3">
    <name type="scientific">Phellinidium pouzarii</name>
    <dbReference type="NCBI Taxonomy" id="167371"/>
    <lineage>
        <taxon>Eukaryota</taxon>
        <taxon>Fungi</taxon>
        <taxon>Dikarya</taxon>
        <taxon>Basidiomycota</taxon>
        <taxon>Agaricomycotina</taxon>
        <taxon>Agaricomycetes</taxon>
        <taxon>Hymenochaetales</taxon>
        <taxon>Hymenochaetaceae</taxon>
        <taxon>Phellinidium</taxon>
    </lineage>
</organism>
<name>A0A4S4KWF6_9AGAM</name>
<accession>A0A4S4KWF6</accession>
<dbReference type="OrthoDB" id="3198848at2759"/>
<comment type="caution">
    <text evidence="2">The sequence shown here is derived from an EMBL/GenBank/DDBJ whole genome shotgun (WGS) entry which is preliminary data.</text>
</comment>
<evidence type="ECO:0000256" key="1">
    <source>
        <dbReference type="SAM" id="MobiDB-lite"/>
    </source>
</evidence>
<protein>
    <submittedName>
        <fullName evidence="2">Uncharacterized protein</fullName>
    </submittedName>
</protein>
<keyword evidence="3" id="KW-1185">Reference proteome</keyword>